<dbReference type="InterPro" id="IPR029066">
    <property type="entry name" value="PLP-binding_barrel"/>
</dbReference>
<comment type="caution">
    <text evidence="2">The sequence shown here is derived from an EMBL/GenBank/DDBJ whole genome shotgun (WGS) entry which is preliminary data.</text>
</comment>
<dbReference type="Proteomes" id="UP000800981">
    <property type="component" value="Unassembled WGS sequence"/>
</dbReference>
<accession>A0ABX0H066</accession>
<feature type="non-terminal residue" evidence="2">
    <location>
        <position position="295"/>
    </location>
</feature>
<feature type="domain" description="Alanine racemase N-terminal" evidence="1">
    <location>
        <begin position="12"/>
        <end position="153"/>
    </location>
</feature>
<dbReference type="SUPFAM" id="SSF51419">
    <property type="entry name" value="PLP-binding barrel"/>
    <property type="match status" value="1"/>
</dbReference>
<dbReference type="Gene3D" id="3.20.20.10">
    <property type="entry name" value="Alanine racemase"/>
    <property type="match status" value="1"/>
</dbReference>
<gene>
    <name evidence="2" type="ORF">G9H71_21995</name>
</gene>
<evidence type="ECO:0000259" key="1">
    <source>
        <dbReference type="Pfam" id="PF01168"/>
    </source>
</evidence>
<keyword evidence="3" id="KW-1185">Reference proteome</keyword>
<sequence length="295" mass="31968">MTLALTVDADRWRRHLQAVLDRNPGLVPVIKGNGYGFGVARLAAEAQRLGVDTVAVGEAAEAEKVRERFSGQILVMAPWHPRLGAFEPDPKLLRTVAHVESAQAMAGSNHRMVVELRTAMNRSGLDPAQLEQARGYLRRFPSAGWALHLPLAGDPVAEALRVLEGAAISGPDETVWVSHVLDGKLRALHRRLPAVTLRPRVGTALWLGDRKAFQATATVLDVHRLSRRTPYGYRQRTMKRDGYLLVLSGGTGHGVGLEAPRSVRGLLPRAKLAAIGLLGAGGRTLSPYVVGGRQR</sequence>
<name>A0ABX0H066_9ACTN</name>
<dbReference type="EMBL" id="JAANNP010000175">
    <property type="protein sequence ID" value="NHC16462.1"/>
    <property type="molecule type" value="Genomic_DNA"/>
</dbReference>
<dbReference type="Pfam" id="PF01168">
    <property type="entry name" value="Ala_racemase_N"/>
    <property type="match status" value="1"/>
</dbReference>
<proteinExistence type="predicted"/>
<dbReference type="InterPro" id="IPR001608">
    <property type="entry name" value="Ala_racemase_N"/>
</dbReference>
<evidence type="ECO:0000313" key="2">
    <source>
        <dbReference type="EMBL" id="NHC16462.1"/>
    </source>
</evidence>
<protein>
    <submittedName>
        <fullName evidence="2">Alanine racemase</fullName>
    </submittedName>
</protein>
<organism evidence="2 3">
    <name type="scientific">Motilibacter deserti</name>
    <dbReference type="NCBI Taxonomy" id="2714956"/>
    <lineage>
        <taxon>Bacteria</taxon>
        <taxon>Bacillati</taxon>
        <taxon>Actinomycetota</taxon>
        <taxon>Actinomycetes</taxon>
        <taxon>Motilibacterales</taxon>
        <taxon>Motilibacteraceae</taxon>
        <taxon>Motilibacter</taxon>
    </lineage>
</organism>
<reference evidence="2 3" key="1">
    <citation type="submission" date="2020-03" db="EMBL/GenBank/DDBJ databases">
        <title>Two novel Motilibacter sp.</title>
        <authorList>
            <person name="Liu S."/>
        </authorList>
    </citation>
    <scope>NUCLEOTIDE SEQUENCE [LARGE SCALE GENOMIC DNA]</scope>
    <source>
        <strain evidence="2 3">E257</strain>
    </source>
</reference>
<evidence type="ECO:0000313" key="3">
    <source>
        <dbReference type="Proteomes" id="UP000800981"/>
    </source>
</evidence>
<dbReference type="RefSeq" id="WP_166284896.1">
    <property type="nucleotide sequence ID" value="NZ_JAANNP010000175.1"/>
</dbReference>